<dbReference type="SUPFAM" id="SSF56112">
    <property type="entry name" value="Protein kinase-like (PK-like)"/>
    <property type="match status" value="1"/>
</dbReference>
<dbReference type="EMBL" id="CAJFDH010000004">
    <property type="protein sequence ID" value="CAD5218404.1"/>
    <property type="molecule type" value="Genomic_DNA"/>
</dbReference>
<feature type="binding site" evidence="9">
    <location>
        <position position="54"/>
    </location>
    <ligand>
        <name>ATP</name>
        <dbReference type="ChEBI" id="CHEBI:30616"/>
    </ligand>
</feature>
<evidence type="ECO:0000256" key="7">
    <source>
        <dbReference type="ARBA" id="ARBA00047899"/>
    </source>
</evidence>
<dbReference type="PANTHER" id="PTHR44899">
    <property type="entry name" value="CAMK FAMILY PROTEIN KINASE"/>
    <property type="match status" value="1"/>
</dbReference>
<dbReference type="Proteomes" id="UP000614601">
    <property type="component" value="Unassembled WGS sequence"/>
</dbReference>
<dbReference type="OrthoDB" id="248923at2759"/>
<comment type="catalytic activity">
    <reaction evidence="8">
        <text>L-seryl-[protein] + ATP = O-phospho-L-seryl-[protein] + ADP + H(+)</text>
        <dbReference type="Rhea" id="RHEA:17989"/>
        <dbReference type="Rhea" id="RHEA-COMP:9863"/>
        <dbReference type="Rhea" id="RHEA-COMP:11604"/>
        <dbReference type="ChEBI" id="CHEBI:15378"/>
        <dbReference type="ChEBI" id="CHEBI:29999"/>
        <dbReference type="ChEBI" id="CHEBI:30616"/>
        <dbReference type="ChEBI" id="CHEBI:83421"/>
        <dbReference type="ChEBI" id="CHEBI:456216"/>
        <dbReference type="EC" id="2.7.11.1"/>
    </reaction>
</comment>
<keyword evidence="2" id="KW-0723">Serine/threonine-protein kinase</keyword>
<dbReference type="Pfam" id="PF00069">
    <property type="entry name" value="Pkinase"/>
    <property type="match status" value="1"/>
</dbReference>
<protein>
    <recommendedName>
        <fullName evidence="1">non-specific serine/threonine protein kinase</fullName>
        <ecNumber evidence="1">2.7.11.1</ecNumber>
    </recommendedName>
</protein>
<dbReference type="EC" id="2.7.11.1" evidence="1"/>
<organism evidence="11 12">
    <name type="scientific">Bursaphelenchus okinawaensis</name>
    <dbReference type="NCBI Taxonomy" id="465554"/>
    <lineage>
        <taxon>Eukaryota</taxon>
        <taxon>Metazoa</taxon>
        <taxon>Ecdysozoa</taxon>
        <taxon>Nematoda</taxon>
        <taxon>Chromadorea</taxon>
        <taxon>Rhabditida</taxon>
        <taxon>Tylenchina</taxon>
        <taxon>Tylenchomorpha</taxon>
        <taxon>Aphelenchoidea</taxon>
        <taxon>Aphelenchoididae</taxon>
        <taxon>Bursaphelenchus</taxon>
    </lineage>
</organism>
<dbReference type="PANTHER" id="PTHR44899:SF3">
    <property type="entry name" value="SERINE_THREONINE-PROTEIN KINASE NEK1"/>
    <property type="match status" value="1"/>
</dbReference>
<name>A0A811KPL7_9BILA</name>
<dbReference type="InterPro" id="IPR000719">
    <property type="entry name" value="Prot_kinase_dom"/>
</dbReference>
<proteinExistence type="predicted"/>
<evidence type="ECO:0000259" key="10">
    <source>
        <dbReference type="PROSITE" id="PS50011"/>
    </source>
</evidence>
<dbReference type="PROSITE" id="PS50011">
    <property type="entry name" value="PROTEIN_KINASE_DOM"/>
    <property type="match status" value="1"/>
</dbReference>
<evidence type="ECO:0000256" key="6">
    <source>
        <dbReference type="ARBA" id="ARBA00022840"/>
    </source>
</evidence>
<evidence type="ECO:0000256" key="9">
    <source>
        <dbReference type="PROSITE-ProRule" id="PRU10141"/>
    </source>
</evidence>
<dbReference type="Gene3D" id="3.30.200.20">
    <property type="entry name" value="Phosphorylase Kinase, domain 1"/>
    <property type="match status" value="1"/>
</dbReference>
<evidence type="ECO:0000256" key="3">
    <source>
        <dbReference type="ARBA" id="ARBA00022679"/>
    </source>
</evidence>
<feature type="domain" description="Protein kinase" evidence="10">
    <location>
        <begin position="24"/>
        <end position="288"/>
    </location>
</feature>
<dbReference type="SMART" id="SM00220">
    <property type="entry name" value="S_TKc"/>
    <property type="match status" value="1"/>
</dbReference>
<dbReference type="GO" id="GO:0004674">
    <property type="term" value="F:protein serine/threonine kinase activity"/>
    <property type="evidence" value="ECO:0007669"/>
    <property type="project" value="UniProtKB-KW"/>
</dbReference>
<keyword evidence="3" id="KW-0808">Transferase</keyword>
<comment type="caution">
    <text evidence="11">The sequence shown here is derived from an EMBL/GenBank/DDBJ whole genome shotgun (WGS) entry which is preliminary data.</text>
</comment>
<keyword evidence="4 9" id="KW-0547">Nucleotide-binding</keyword>
<evidence type="ECO:0000256" key="1">
    <source>
        <dbReference type="ARBA" id="ARBA00012513"/>
    </source>
</evidence>
<dbReference type="Proteomes" id="UP000783686">
    <property type="component" value="Unassembled WGS sequence"/>
</dbReference>
<accession>A0A811KPL7</accession>
<evidence type="ECO:0000256" key="8">
    <source>
        <dbReference type="ARBA" id="ARBA00048679"/>
    </source>
</evidence>
<keyword evidence="12" id="KW-1185">Reference proteome</keyword>
<evidence type="ECO:0000256" key="4">
    <source>
        <dbReference type="ARBA" id="ARBA00022741"/>
    </source>
</evidence>
<dbReference type="InterPro" id="IPR017441">
    <property type="entry name" value="Protein_kinase_ATP_BS"/>
</dbReference>
<comment type="catalytic activity">
    <reaction evidence="7">
        <text>L-threonyl-[protein] + ATP = O-phospho-L-threonyl-[protein] + ADP + H(+)</text>
        <dbReference type="Rhea" id="RHEA:46608"/>
        <dbReference type="Rhea" id="RHEA-COMP:11060"/>
        <dbReference type="Rhea" id="RHEA-COMP:11605"/>
        <dbReference type="ChEBI" id="CHEBI:15378"/>
        <dbReference type="ChEBI" id="CHEBI:30013"/>
        <dbReference type="ChEBI" id="CHEBI:30616"/>
        <dbReference type="ChEBI" id="CHEBI:61977"/>
        <dbReference type="ChEBI" id="CHEBI:456216"/>
        <dbReference type="EC" id="2.7.11.1"/>
    </reaction>
</comment>
<dbReference type="InterPro" id="IPR011009">
    <property type="entry name" value="Kinase-like_dom_sf"/>
</dbReference>
<keyword evidence="6 9" id="KW-0067">ATP-binding</keyword>
<dbReference type="PROSITE" id="PS00107">
    <property type="entry name" value="PROTEIN_KINASE_ATP"/>
    <property type="match status" value="1"/>
</dbReference>
<dbReference type="GO" id="GO:0005524">
    <property type="term" value="F:ATP binding"/>
    <property type="evidence" value="ECO:0007669"/>
    <property type="project" value="UniProtKB-UniRule"/>
</dbReference>
<evidence type="ECO:0000256" key="2">
    <source>
        <dbReference type="ARBA" id="ARBA00022527"/>
    </source>
</evidence>
<dbReference type="Gene3D" id="1.10.510.10">
    <property type="entry name" value="Transferase(Phosphotransferase) domain 1"/>
    <property type="match status" value="1"/>
</dbReference>
<gene>
    <name evidence="11" type="ORF">BOKJ2_LOCUS7614</name>
</gene>
<reference evidence="11" key="1">
    <citation type="submission" date="2020-09" db="EMBL/GenBank/DDBJ databases">
        <authorList>
            <person name="Kikuchi T."/>
        </authorList>
    </citation>
    <scope>NUCLEOTIDE SEQUENCE</scope>
    <source>
        <strain evidence="11">SH1</strain>
    </source>
</reference>
<evidence type="ECO:0000313" key="11">
    <source>
        <dbReference type="EMBL" id="CAD5218404.1"/>
    </source>
</evidence>
<dbReference type="AlphaFoldDB" id="A0A811KPL7"/>
<sequence>MAPNNNQMLATLHDEDFPSTMNDYIKGEKIGEGNFSRVFEGKVRADINKECALKIVKLLEVDESTVKLQQEEVDFLRRLVHPNIVKYYRHFNEGTNFVIVMEKMGDDNMEEYVQNILLADYKLLPEYEIWGYYVQVADAVAFMHSRNIVHRDLKTANVLKRDKLVKLSDFGLSGNYADGKQLIEKCGTPFYMSPERVQRLPYGFKSDVWGLGCILYEMCTGISPFFGERCNQYSLTNKIKDADFPPLAESCYSRFLRELLYCVMQKEPEHRPTAAFVATYARKVHARFVQLHPSGP</sequence>
<dbReference type="InterPro" id="IPR051131">
    <property type="entry name" value="NEK_Ser/Thr_kinase_NIMA"/>
</dbReference>
<dbReference type="PIRSF" id="PIRSF000654">
    <property type="entry name" value="Integrin-linked_kinase"/>
    <property type="match status" value="1"/>
</dbReference>
<keyword evidence="5" id="KW-0418">Kinase</keyword>
<evidence type="ECO:0000256" key="5">
    <source>
        <dbReference type="ARBA" id="ARBA00022777"/>
    </source>
</evidence>
<evidence type="ECO:0000313" key="12">
    <source>
        <dbReference type="Proteomes" id="UP000614601"/>
    </source>
</evidence>
<dbReference type="EMBL" id="CAJFCW020000004">
    <property type="protein sequence ID" value="CAG9110350.1"/>
    <property type="molecule type" value="Genomic_DNA"/>
</dbReference>